<keyword evidence="2" id="KW-0812">Transmembrane</keyword>
<dbReference type="Pfam" id="PF11239">
    <property type="entry name" value="DUF3040"/>
    <property type="match status" value="1"/>
</dbReference>
<evidence type="ECO:0000256" key="1">
    <source>
        <dbReference type="SAM" id="MobiDB-lite"/>
    </source>
</evidence>
<proteinExistence type="predicted"/>
<protein>
    <submittedName>
        <fullName evidence="3">DUF3040 domain-containing protein</fullName>
    </submittedName>
</protein>
<keyword evidence="2" id="KW-0472">Membrane</keyword>
<evidence type="ECO:0000313" key="3">
    <source>
        <dbReference type="EMBL" id="UOE20213.1"/>
    </source>
</evidence>
<accession>A0A399G947</accession>
<feature type="transmembrane region" description="Helical" evidence="2">
    <location>
        <begin position="68"/>
        <end position="86"/>
    </location>
</feature>
<dbReference type="EMBL" id="CP063196">
    <property type="protein sequence ID" value="UOE20213.1"/>
    <property type="molecule type" value="Genomic_DNA"/>
</dbReference>
<evidence type="ECO:0000256" key="2">
    <source>
        <dbReference type="SAM" id="Phobius"/>
    </source>
</evidence>
<feature type="transmembrane region" description="Helical" evidence="2">
    <location>
        <begin position="42"/>
        <end position="62"/>
    </location>
</feature>
<name>A0A399G947_9ACTN</name>
<dbReference type="AlphaFoldDB" id="A0A399G947"/>
<feature type="region of interest" description="Disordered" evidence="1">
    <location>
        <begin position="90"/>
        <end position="126"/>
    </location>
</feature>
<dbReference type="KEGG" id="thao:NI17_002900"/>
<dbReference type="Proteomes" id="UP000265719">
    <property type="component" value="Chromosome"/>
</dbReference>
<dbReference type="OrthoDB" id="5244024at2"/>
<sequence length="126" mass="14340">MPLSEHEQRMLEQIERALYAEDPKFANTVRQTNPQVHYKRRLVKASIGFVVGIGLLLGGMVFQTVLVSVVGFIIMLVCALWGLSGWRRAAGGGSVKADKGSKQRRQRPGVMDRFEERWRRRQEGDQ</sequence>
<dbReference type="RefSeq" id="WP_068689637.1">
    <property type="nucleotide sequence ID" value="NZ_CP063196.1"/>
</dbReference>
<feature type="compositionally biased region" description="Basic and acidic residues" evidence="1">
    <location>
        <begin position="110"/>
        <end position="126"/>
    </location>
</feature>
<keyword evidence="4" id="KW-1185">Reference proteome</keyword>
<evidence type="ECO:0000313" key="4">
    <source>
        <dbReference type="Proteomes" id="UP000265719"/>
    </source>
</evidence>
<organism evidence="3 4">
    <name type="scientific">Thermobifida halotolerans</name>
    <dbReference type="NCBI Taxonomy" id="483545"/>
    <lineage>
        <taxon>Bacteria</taxon>
        <taxon>Bacillati</taxon>
        <taxon>Actinomycetota</taxon>
        <taxon>Actinomycetes</taxon>
        <taxon>Streptosporangiales</taxon>
        <taxon>Nocardiopsidaceae</taxon>
        <taxon>Thermobifida</taxon>
    </lineage>
</organism>
<keyword evidence="2" id="KW-1133">Transmembrane helix</keyword>
<reference evidence="3" key="1">
    <citation type="submission" date="2020-10" db="EMBL/GenBank/DDBJ databases">
        <title>De novo genome project of the cellulose decomposer Thermobifida halotolerans type strain.</title>
        <authorList>
            <person name="Nagy I."/>
            <person name="Horvath B."/>
            <person name="Kukolya J."/>
            <person name="Nagy I."/>
            <person name="Orsini M."/>
        </authorList>
    </citation>
    <scope>NUCLEOTIDE SEQUENCE</scope>
    <source>
        <strain evidence="3">DSM 44931</strain>
    </source>
</reference>
<gene>
    <name evidence="3" type="ORF">NI17_002900</name>
</gene>
<dbReference type="InterPro" id="IPR021401">
    <property type="entry name" value="DUF3040"/>
</dbReference>